<reference evidence="1" key="1">
    <citation type="journal article" date="2023" name="G3 (Bethesda)">
        <title>A reference genome for the long-term kleptoplast-retaining sea slug Elysia crispata morphotype clarki.</title>
        <authorList>
            <person name="Eastman K.E."/>
            <person name="Pendleton A.L."/>
            <person name="Shaikh M.A."/>
            <person name="Suttiyut T."/>
            <person name="Ogas R."/>
            <person name="Tomko P."/>
            <person name="Gavelis G."/>
            <person name="Widhalm J.R."/>
            <person name="Wisecaver J.H."/>
        </authorList>
    </citation>
    <scope>NUCLEOTIDE SEQUENCE</scope>
    <source>
        <strain evidence="1">ECLA1</strain>
    </source>
</reference>
<evidence type="ECO:0000313" key="2">
    <source>
        <dbReference type="Proteomes" id="UP001283361"/>
    </source>
</evidence>
<sequence length="71" mass="7893">MPQFPVGSENRESWRGVTADTCPSSYEAVDKRKARMRSWWRRGDNSIVSPSLISGSLGGVLQLDEAHRTAT</sequence>
<comment type="caution">
    <text evidence="1">The sequence shown here is derived from an EMBL/GenBank/DDBJ whole genome shotgun (WGS) entry which is preliminary data.</text>
</comment>
<dbReference type="Proteomes" id="UP001283361">
    <property type="component" value="Unassembled WGS sequence"/>
</dbReference>
<name>A0AAE1APT2_9GAST</name>
<dbReference type="EMBL" id="JAWDGP010001486">
    <property type="protein sequence ID" value="KAK3791126.1"/>
    <property type="molecule type" value="Genomic_DNA"/>
</dbReference>
<organism evidence="1 2">
    <name type="scientific">Elysia crispata</name>
    <name type="common">lettuce slug</name>
    <dbReference type="NCBI Taxonomy" id="231223"/>
    <lineage>
        <taxon>Eukaryota</taxon>
        <taxon>Metazoa</taxon>
        <taxon>Spiralia</taxon>
        <taxon>Lophotrochozoa</taxon>
        <taxon>Mollusca</taxon>
        <taxon>Gastropoda</taxon>
        <taxon>Heterobranchia</taxon>
        <taxon>Euthyneura</taxon>
        <taxon>Panpulmonata</taxon>
        <taxon>Sacoglossa</taxon>
        <taxon>Placobranchoidea</taxon>
        <taxon>Plakobranchidae</taxon>
        <taxon>Elysia</taxon>
    </lineage>
</organism>
<protein>
    <submittedName>
        <fullName evidence="1">Uncharacterized protein</fullName>
    </submittedName>
</protein>
<accession>A0AAE1APT2</accession>
<keyword evidence="2" id="KW-1185">Reference proteome</keyword>
<proteinExistence type="predicted"/>
<dbReference type="AlphaFoldDB" id="A0AAE1APT2"/>
<gene>
    <name evidence="1" type="ORF">RRG08_010526</name>
</gene>
<evidence type="ECO:0000313" key="1">
    <source>
        <dbReference type="EMBL" id="KAK3791126.1"/>
    </source>
</evidence>